<proteinExistence type="predicted"/>
<feature type="transmembrane region" description="Helical" evidence="1">
    <location>
        <begin position="28"/>
        <end position="48"/>
    </location>
</feature>
<organism evidence="2 3">
    <name type="scientific">Candidatus Taenaricola geysiri</name>
    <dbReference type="NCBI Taxonomy" id="1974752"/>
    <lineage>
        <taxon>Bacteria</taxon>
        <taxon>Pseudomonadati</taxon>
        <taxon>Candidatus Omnitrophota</taxon>
        <taxon>Candidatus Taenaricola</taxon>
    </lineage>
</organism>
<sequence length="64" mass="6846">MSIKTKLIFFLSAMGIFLAIKDKDLAFISALCVSVAAAAAVELIVVYIKTRALRISQSSLITGL</sequence>
<reference evidence="2 3" key="1">
    <citation type="submission" date="2017-09" db="EMBL/GenBank/DDBJ databases">
        <title>Depth-based differentiation of microbial function through sediment-hosted aquifers and enrichment of novel symbionts in the deep terrestrial subsurface.</title>
        <authorList>
            <person name="Probst A.J."/>
            <person name="Ladd B."/>
            <person name="Jarett J.K."/>
            <person name="Geller-Mcgrath D.E."/>
            <person name="Sieber C.M."/>
            <person name="Emerson J.B."/>
            <person name="Anantharaman K."/>
            <person name="Thomas B.C."/>
            <person name="Malmstrom R."/>
            <person name="Stieglmeier M."/>
            <person name="Klingl A."/>
            <person name="Woyke T."/>
            <person name="Ryan C.M."/>
            <person name="Banfield J.F."/>
        </authorList>
    </citation>
    <scope>NUCLEOTIDE SEQUENCE [LARGE SCALE GENOMIC DNA]</scope>
    <source>
        <strain evidence="2">CG12_big_fil_rev_8_21_14_0_65_43_15</strain>
    </source>
</reference>
<keyword evidence="1" id="KW-1133">Transmembrane helix</keyword>
<protein>
    <submittedName>
        <fullName evidence="2">Uncharacterized protein</fullName>
    </submittedName>
</protein>
<comment type="caution">
    <text evidence="2">The sequence shown here is derived from an EMBL/GenBank/DDBJ whole genome shotgun (WGS) entry which is preliminary data.</text>
</comment>
<name>A0A2J0LGW1_9BACT</name>
<dbReference type="AlphaFoldDB" id="A0A2J0LGW1"/>
<dbReference type="EMBL" id="PFGP01000118">
    <property type="protein sequence ID" value="PIW66094.1"/>
    <property type="molecule type" value="Genomic_DNA"/>
</dbReference>
<feature type="non-terminal residue" evidence="2">
    <location>
        <position position="64"/>
    </location>
</feature>
<keyword evidence="1" id="KW-0812">Transmembrane</keyword>
<keyword evidence="1" id="KW-0472">Membrane</keyword>
<evidence type="ECO:0000313" key="2">
    <source>
        <dbReference type="EMBL" id="PIW66094.1"/>
    </source>
</evidence>
<evidence type="ECO:0000313" key="3">
    <source>
        <dbReference type="Proteomes" id="UP000231267"/>
    </source>
</evidence>
<dbReference type="Proteomes" id="UP000231267">
    <property type="component" value="Unassembled WGS sequence"/>
</dbReference>
<gene>
    <name evidence="2" type="ORF">COW11_05125</name>
</gene>
<accession>A0A2J0LGW1</accession>
<evidence type="ECO:0000256" key="1">
    <source>
        <dbReference type="SAM" id="Phobius"/>
    </source>
</evidence>